<reference evidence="11" key="1">
    <citation type="journal article" date="2021" name="Nat. Commun.">
        <title>Genetic determinants of endophytism in the Arabidopsis root mycobiome.</title>
        <authorList>
            <person name="Mesny F."/>
            <person name="Miyauchi S."/>
            <person name="Thiergart T."/>
            <person name="Pickel B."/>
            <person name="Atanasova L."/>
            <person name="Karlsson M."/>
            <person name="Huettel B."/>
            <person name="Barry K.W."/>
            <person name="Haridas S."/>
            <person name="Chen C."/>
            <person name="Bauer D."/>
            <person name="Andreopoulos W."/>
            <person name="Pangilinan J."/>
            <person name="LaButti K."/>
            <person name="Riley R."/>
            <person name="Lipzen A."/>
            <person name="Clum A."/>
            <person name="Drula E."/>
            <person name="Henrissat B."/>
            <person name="Kohler A."/>
            <person name="Grigoriev I.V."/>
            <person name="Martin F.M."/>
            <person name="Hacquard S."/>
        </authorList>
    </citation>
    <scope>NUCLEOTIDE SEQUENCE</scope>
    <source>
        <strain evidence="11">MPI-CAGE-AT-0016</strain>
    </source>
</reference>
<keyword evidence="3" id="KW-0479">Metal-binding</keyword>
<gene>
    <name evidence="11" type="ORF">B0T11DRAFT_248684</name>
</gene>
<keyword evidence="8" id="KW-1015">Disulfide bond</keyword>
<evidence type="ECO:0000259" key="10">
    <source>
        <dbReference type="PROSITE" id="PS51677"/>
    </source>
</evidence>
<dbReference type="CDD" id="cd10951">
    <property type="entry name" value="CE4_ClCDA_like"/>
    <property type="match status" value="1"/>
</dbReference>
<feature type="disulfide bond" evidence="8">
    <location>
        <begin position="306"/>
        <end position="318"/>
    </location>
</feature>
<evidence type="ECO:0000313" key="12">
    <source>
        <dbReference type="Proteomes" id="UP000813385"/>
    </source>
</evidence>
<dbReference type="SMART" id="SM00270">
    <property type="entry name" value="ChtBD1"/>
    <property type="match status" value="2"/>
</dbReference>
<proteinExistence type="predicted"/>
<dbReference type="GO" id="GO:0016810">
    <property type="term" value="F:hydrolase activity, acting on carbon-nitrogen (but not peptide) bonds"/>
    <property type="evidence" value="ECO:0007669"/>
    <property type="project" value="InterPro"/>
</dbReference>
<comment type="caution">
    <text evidence="8">Lacks conserved residue(s) required for the propagation of feature annotation.</text>
</comment>
<dbReference type="Gene3D" id="3.20.20.370">
    <property type="entry name" value="Glycoside hydrolase/deacetylase"/>
    <property type="match status" value="1"/>
</dbReference>
<dbReference type="Pfam" id="PF00187">
    <property type="entry name" value="Chitin_bind_1"/>
    <property type="match status" value="2"/>
</dbReference>
<evidence type="ECO:0000256" key="8">
    <source>
        <dbReference type="PROSITE-ProRule" id="PRU00261"/>
    </source>
</evidence>
<evidence type="ECO:0000256" key="3">
    <source>
        <dbReference type="ARBA" id="ARBA00022723"/>
    </source>
</evidence>
<evidence type="ECO:0000259" key="9">
    <source>
        <dbReference type="PROSITE" id="PS50941"/>
    </source>
</evidence>
<dbReference type="InterPro" id="IPR002509">
    <property type="entry name" value="NODB_dom"/>
</dbReference>
<dbReference type="Pfam" id="PF01522">
    <property type="entry name" value="Polysacc_deac_1"/>
    <property type="match status" value="1"/>
</dbReference>
<feature type="disulfide bond" evidence="8">
    <location>
        <begin position="371"/>
        <end position="383"/>
    </location>
</feature>
<dbReference type="OrthoDB" id="407355at2759"/>
<dbReference type="InterPro" id="IPR001002">
    <property type="entry name" value="Chitin-bd_1"/>
</dbReference>
<dbReference type="EMBL" id="JAGPXD010000001">
    <property type="protein sequence ID" value="KAH7374645.1"/>
    <property type="molecule type" value="Genomic_DNA"/>
</dbReference>
<dbReference type="PANTHER" id="PTHR46471:SF2">
    <property type="entry name" value="CHITIN DEACETYLASE-RELATED"/>
    <property type="match status" value="1"/>
</dbReference>
<accession>A0A8K0X970</accession>
<evidence type="ECO:0000256" key="4">
    <source>
        <dbReference type="ARBA" id="ARBA00022729"/>
    </source>
</evidence>
<dbReference type="InterPro" id="IPR036861">
    <property type="entry name" value="Endochitinase-like_sf"/>
</dbReference>
<evidence type="ECO:0000256" key="2">
    <source>
        <dbReference type="ARBA" id="ARBA00022669"/>
    </source>
</evidence>
<evidence type="ECO:0000256" key="6">
    <source>
        <dbReference type="ARBA" id="ARBA00023277"/>
    </source>
</evidence>
<feature type="domain" description="Chitin-binding type-1" evidence="9">
    <location>
        <begin position="295"/>
        <end position="338"/>
    </location>
</feature>
<sequence>MPTGAIPTSAVPVPPAAPPVAPAPPVVVPPPAGGGAAPNNTAPGVPIQGPGVPIGSIITKCTQPGTFALTYDDGPFDFTTTVLDQLDAAGIKATFFVNGNNVGNINTYAAVIQRMDAGGHQVGSHTFSHADLVTLGDSDVILEMTRLETDLINIMGKYGTYMRPPFFSTNPATLNTLGLLGYHVVQADIDTLDFANKEPVGNLTGATNFQTGIAAGGTIALAHDIHQNTAQVLTPEFIRSITASGLRGVTVGDCLGDPPANWYNGTRTSTPVGTQPASTISITSTSTPTGILTTDTTCGGASGFVCAPGDCCSQFGFCGTSAQHCGTGCNPLFGVCGAFVPVDPNAPPPPPVQTGGISPDSSCGGANAFNCPAGNCCSQFGFCGTTAEHCGTGCQAPFGQCGTPAAPAVSSAVPAAPAAPAA</sequence>
<dbReference type="Proteomes" id="UP000813385">
    <property type="component" value="Unassembled WGS sequence"/>
</dbReference>
<keyword evidence="7" id="KW-0170">Cobalt</keyword>
<feature type="disulfide bond" evidence="8">
    <location>
        <begin position="311"/>
        <end position="325"/>
    </location>
</feature>
<feature type="domain" description="Chitin-binding type-1" evidence="9">
    <location>
        <begin position="360"/>
        <end position="403"/>
    </location>
</feature>
<feature type="domain" description="NodB homology" evidence="10">
    <location>
        <begin position="65"/>
        <end position="252"/>
    </location>
</feature>
<comment type="caution">
    <text evidence="11">The sequence shown here is derived from an EMBL/GenBank/DDBJ whole genome shotgun (WGS) entry which is preliminary data.</text>
</comment>
<dbReference type="GO" id="GO:0005975">
    <property type="term" value="P:carbohydrate metabolic process"/>
    <property type="evidence" value="ECO:0007669"/>
    <property type="project" value="InterPro"/>
</dbReference>
<dbReference type="SUPFAM" id="SSF57016">
    <property type="entry name" value="Plant lectins/antimicrobial peptides"/>
    <property type="match status" value="2"/>
</dbReference>
<dbReference type="GO" id="GO:0046872">
    <property type="term" value="F:metal ion binding"/>
    <property type="evidence" value="ECO:0007669"/>
    <property type="project" value="UniProtKB-KW"/>
</dbReference>
<keyword evidence="4" id="KW-0732">Signal</keyword>
<dbReference type="InterPro" id="IPR011330">
    <property type="entry name" value="Glyco_hydro/deAcase_b/a-brl"/>
</dbReference>
<keyword evidence="6" id="KW-0119">Carbohydrate metabolism</keyword>
<protein>
    <submittedName>
        <fullName evidence="11">Uncharacterized protein</fullName>
    </submittedName>
</protein>
<evidence type="ECO:0000256" key="5">
    <source>
        <dbReference type="ARBA" id="ARBA00022801"/>
    </source>
</evidence>
<name>A0A8K0X970_9PEZI</name>
<dbReference type="CDD" id="cd00035">
    <property type="entry name" value="ChtBD1"/>
    <property type="match status" value="1"/>
</dbReference>
<dbReference type="PROSITE" id="PS51677">
    <property type="entry name" value="NODB"/>
    <property type="match status" value="1"/>
</dbReference>
<evidence type="ECO:0000313" key="11">
    <source>
        <dbReference type="EMBL" id="KAH7374645.1"/>
    </source>
</evidence>
<dbReference type="Gene3D" id="3.30.60.10">
    <property type="entry name" value="Endochitinase-like"/>
    <property type="match status" value="2"/>
</dbReference>
<dbReference type="PANTHER" id="PTHR46471">
    <property type="entry name" value="CHITIN DEACETYLASE"/>
    <property type="match status" value="1"/>
</dbReference>
<dbReference type="GO" id="GO:0008061">
    <property type="term" value="F:chitin binding"/>
    <property type="evidence" value="ECO:0007669"/>
    <property type="project" value="UniProtKB-UniRule"/>
</dbReference>
<keyword evidence="5" id="KW-0378">Hydrolase</keyword>
<evidence type="ECO:0000256" key="1">
    <source>
        <dbReference type="ARBA" id="ARBA00001941"/>
    </source>
</evidence>
<evidence type="ECO:0000256" key="7">
    <source>
        <dbReference type="ARBA" id="ARBA00023285"/>
    </source>
</evidence>
<keyword evidence="12" id="KW-1185">Reference proteome</keyword>
<dbReference type="CDD" id="cd11618">
    <property type="entry name" value="ChtBD1_1"/>
    <property type="match status" value="1"/>
</dbReference>
<comment type="cofactor">
    <cofactor evidence="1">
        <name>Co(2+)</name>
        <dbReference type="ChEBI" id="CHEBI:48828"/>
    </cofactor>
</comment>
<dbReference type="AlphaFoldDB" id="A0A8K0X970"/>
<dbReference type="SUPFAM" id="SSF88713">
    <property type="entry name" value="Glycoside hydrolase/deacetylase"/>
    <property type="match status" value="1"/>
</dbReference>
<feature type="disulfide bond" evidence="8">
    <location>
        <begin position="376"/>
        <end position="390"/>
    </location>
</feature>
<organism evidence="11 12">
    <name type="scientific">Plectosphaerella cucumerina</name>
    <dbReference type="NCBI Taxonomy" id="40658"/>
    <lineage>
        <taxon>Eukaryota</taxon>
        <taxon>Fungi</taxon>
        <taxon>Dikarya</taxon>
        <taxon>Ascomycota</taxon>
        <taxon>Pezizomycotina</taxon>
        <taxon>Sordariomycetes</taxon>
        <taxon>Hypocreomycetidae</taxon>
        <taxon>Glomerellales</taxon>
        <taxon>Plectosphaerellaceae</taxon>
        <taxon>Plectosphaerella</taxon>
    </lineage>
</organism>
<keyword evidence="2 8" id="KW-0147">Chitin-binding</keyword>
<dbReference type="PROSITE" id="PS50941">
    <property type="entry name" value="CHIT_BIND_I_2"/>
    <property type="match status" value="2"/>
</dbReference>